<dbReference type="InterPro" id="IPR036691">
    <property type="entry name" value="Endo/exonu/phosph_ase_sf"/>
</dbReference>
<dbReference type="PANTHER" id="PTHR46446:SF38">
    <property type="entry name" value="TRANSCRIPTION FACTOR ILI6"/>
    <property type="match status" value="1"/>
</dbReference>
<dbReference type="Pfam" id="PF23174">
    <property type="entry name" value="bHLH_ILI"/>
    <property type="match status" value="1"/>
</dbReference>
<dbReference type="GO" id="GO:0040008">
    <property type="term" value="P:regulation of growth"/>
    <property type="evidence" value="ECO:0007669"/>
    <property type="project" value="InterPro"/>
</dbReference>
<reference evidence="3" key="1">
    <citation type="journal article" date="2020" name="Nat. Commun.">
        <title>Genome assembly of wild tea tree DASZ reveals pedigree and selection history of tea varieties.</title>
        <authorList>
            <person name="Zhang W."/>
            <person name="Zhang Y."/>
            <person name="Qiu H."/>
            <person name="Guo Y."/>
            <person name="Wan H."/>
            <person name="Zhang X."/>
            <person name="Scossa F."/>
            <person name="Alseekh S."/>
            <person name="Zhang Q."/>
            <person name="Wang P."/>
            <person name="Xu L."/>
            <person name="Schmidt M.H."/>
            <person name="Jia X."/>
            <person name="Li D."/>
            <person name="Zhu A."/>
            <person name="Guo F."/>
            <person name="Chen W."/>
            <person name="Ni D."/>
            <person name="Usadel B."/>
            <person name="Fernie A.R."/>
            <person name="Wen W."/>
        </authorList>
    </citation>
    <scope>NUCLEOTIDE SEQUENCE [LARGE SCALE GENOMIC DNA]</scope>
    <source>
        <strain evidence="3">cv. G240</strain>
    </source>
</reference>
<comment type="caution">
    <text evidence="2">The sequence shown here is derived from an EMBL/GenBank/DDBJ whole genome shotgun (WGS) entry which is preliminary data.</text>
</comment>
<dbReference type="GO" id="GO:0006355">
    <property type="term" value="P:regulation of DNA-templated transcription"/>
    <property type="evidence" value="ECO:0007669"/>
    <property type="project" value="InterPro"/>
</dbReference>
<dbReference type="EMBL" id="JACBKZ010000014">
    <property type="protein sequence ID" value="KAF5934424.1"/>
    <property type="molecule type" value="Genomic_DNA"/>
</dbReference>
<evidence type="ECO:0000313" key="2">
    <source>
        <dbReference type="EMBL" id="KAF5934424.1"/>
    </source>
</evidence>
<dbReference type="Pfam" id="PF03372">
    <property type="entry name" value="Exo_endo_phos"/>
    <property type="match status" value="1"/>
</dbReference>
<feature type="domain" description="Endonuclease/exonuclease/phosphatase" evidence="1">
    <location>
        <begin position="9"/>
        <end position="132"/>
    </location>
</feature>
<name>A0A7J7G513_CAMSI</name>
<protein>
    <recommendedName>
        <fullName evidence="1">Endonuclease/exonuclease/phosphatase domain-containing protein</fullName>
    </recommendedName>
</protein>
<accession>A0A7J7G513</accession>
<dbReference type="PANTHER" id="PTHR46446">
    <property type="entry name" value="TRANSCRIPTION FACTOR PRE"/>
    <property type="match status" value="1"/>
</dbReference>
<evidence type="ECO:0000259" key="1">
    <source>
        <dbReference type="Pfam" id="PF03372"/>
    </source>
</evidence>
<evidence type="ECO:0000313" key="3">
    <source>
        <dbReference type="Proteomes" id="UP000593564"/>
    </source>
</evidence>
<proteinExistence type="predicted"/>
<dbReference type="InterPro" id="IPR005135">
    <property type="entry name" value="Endo/exonuclease/phosphatase"/>
</dbReference>
<dbReference type="Gene3D" id="3.60.10.10">
    <property type="entry name" value="Endonuclease/exonuclease/phosphatase"/>
    <property type="match status" value="1"/>
</dbReference>
<dbReference type="SUPFAM" id="SSF56219">
    <property type="entry name" value="DNase I-like"/>
    <property type="match status" value="1"/>
</dbReference>
<organism evidence="2 3">
    <name type="scientific">Camellia sinensis</name>
    <name type="common">Tea plant</name>
    <name type="synonym">Thea sinensis</name>
    <dbReference type="NCBI Taxonomy" id="4442"/>
    <lineage>
        <taxon>Eukaryota</taxon>
        <taxon>Viridiplantae</taxon>
        <taxon>Streptophyta</taxon>
        <taxon>Embryophyta</taxon>
        <taxon>Tracheophyta</taxon>
        <taxon>Spermatophyta</taxon>
        <taxon>Magnoliopsida</taxon>
        <taxon>eudicotyledons</taxon>
        <taxon>Gunneridae</taxon>
        <taxon>Pentapetalae</taxon>
        <taxon>asterids</taxon>
        <taxon>Ericales</taxon>
        <taxon>Theaceae</taxon>
        <taxon>Camellia</taxon>
    </lineage>
</organism>
<dbReference type="InterPro" id="IPR044293">
    <property type="entry name" value="PRE"/>
</dbReference>
<sequence>MCNFYMILLSWNIRGLRRPEKRSKIKSIVRVRKVDVLLIQETKRSSVDENFAKSLWPWEELEYMEVGADGSAGGLLCLWNPQIFELKECCSARSFVILADMQMLGRQYTWCNAMDGNRWSRIDRFLIDPRWLEEFKFKQWGLPRFLKKLGHLKVHLKRWNSEVFGNIEENLKKAEEELHEWDLIAEERNLLDAELRRRVEVRKLVWDLGKKKDWLWLQKSRRVWAENGDRNTRFFHLMATKRQRKNLLDSVNVNGVIQDEPGMIKRAVVRHFKLLFNEEWKNRPKLSGFFASINSTDSAELLEAEFLEDEIWEAIKGCDGNKAPGPDGFNLQCIQKCWNIMKGLRKETKLPKSKVANELSGVAIRNKPKEKGCLETCHGMLSESTGEDDPEEIQQYVQRTDFLICIEEGDFIEVRIKYKVSATRVLQETCDRIRGLHREVDDLRERLFELFATTDSA</sequence>
<dbReference type="AlphaFoldDB" id="A0A7J7G513"/>
<gene>
    <name evidence="2" type="ORF">HYC85_030595</name>
</gene>
<dbReference type="GO" id="GO:0046983">
    <property type="term" value="F:protein dimerization activity"/>
    <property type="evidence" value="ECO:0007669"/>
    <property type="project" value="InterPro"/>
</dbReference>
<reference evidence="2 3" key="2">
    <citation type="submission" date="2020-07" db="EMBL/GenBank/DDBJ databases">
        <title>Genome assembly of wild tea tree DASZ reveals pedigree and selection history of tea varieties.</title>
        <authorList>
            <person name="Zhang W."/>
        </authorList>
    </citation>
    <scope>NUCLEOTIDE SEQUENCE [LARGE SCALE GENOMIC DNA]</scope>
    <source>
        <strain evidence="3">cv. G240</strain>
        <tissue evidence="2">Leaf</tissue>
    </source>
</reference>
<keyword evidence="3" id="KW-1185">Reference proteome</keyword>
<dbReference type="GO" id="GO:0003824">
    <property type="term" value="F:catalytic activity"/>
    <property type="evidence" value="ECO:0007669"/>
    <property type="project" value="InterPro"/>
</dbReference>
<dbReference type="Proteomes" id="UP000593564">
    <property type="component" value="Unassembled WGS sequence"/>
</dbReference>